<reference evidence="1" key="1">
    <citation type="submission" date="2020-03" db="EMBL/GenBank/DDBJ databases">
        <title>The deep terrestrial virosphere.</title>
        <authorList>
            <person name="Holmfeldt K."/>
            <person name="Nilsson E."/>
            <person name="Simone D."/>
            <person name="Lopez-Fernandez M."/>
            <person name="Wu X."/>
            <person name="de Brujin I."/>
            <person name="Lundin D."/>
            <person name="Andersson A."/>
            <person name="Bertilsson S."/>
            <person name="Dopson M."/>
        </authorList>
    </citation>
    <scope>NUCLEOTIDE SEQUENCE</scope>
    <source>
        <strain evidence="1">MM415A00984</strain>
    </source>
</reference>
<proteinExistence type="predicted"/>
<dbReference type="EMBL" id="MT142354">
    <property type="protein sequence ID" value="QJA78788.1"/>
    <property type="molecule type" value="Genomic_DNA"/>
</dbReference>
<sequence>MTKKEIRTAVQEIKGTAHDPERAHVREDELYKSFITYVAKRDDQLGEKARLVLSVSEIEFERWCA</sequence>
<name>A0A6M3KB26_9ZZZZ</name>
<protein>
    <submittedName>
        <fullName evidence="1">Uncharacterized protein</fullName>
    </submittedName>
</protein>
<gene>
    <name evidence="1" type="ORF">MM415A00984_0003</name>
</gene>
<organism evidence="1">
    <name type="scientific">viral metagenome</name>
    <dbReference type="NCBI Taxonomy" id="1070528"/>
    <lineage>
        <taxon>unclassified sequences</taxon>
        <taxon>metagenomes</taxon>
        <taxon>organismal metagenomes</taxon>
    </lineage>
</organism>
<dbReference type="AlphaFoldDB" id="A0A6M3KB26"/>
<evidence type="ECO:0000313" key="1">
    <source>
        <dbReference type="EMBL" id="QJA78788.1"/>
    </source>
</evidence>
<accession>A0A6M3KB26</accession>